<protein>
    <recommendedName>
        <fullName evidence="4">FHA domain-containing protein</fullName>
    </recommendedName>
</protein>
<accession>A0ABQ9YBF9</accession>
<dbReference type="Proteomes" id="UP001281761">
    <property type="component" value="Unassembled WGS sequence"/>
</dbReference>
<reference evidence="2 3" key="1">
    <citation type="journal article" date="2022" name="bioRxiv">
        <title>Genomics of Preaxostyla Flagellates Illuminates Evolutionary Transitions and the Path Towards Mitochondrial Loss.</title>
        <authorList>
            <person name="Novak L.V.F."/>
            <person name="Treitli S.C."/>
            <person name="Pyrih J."/>
            <person name="Halakuc P."/>
            <person name="Pipaliya S.V."/>
            <person name="Vacek V."/>
            <person name="Brzon O."/>
            <person name="Soukal P."/>
            <person name="Eme L."/>
            <person name="Dacks J.B."/>
            <person name="Karnkowska A."/>
            <person name="Elias M."/>
            <person name="Hampl V."/>
        </authorList>
    </citation>
    <scope>NUCLEOTIDE SEQUENCE [LARGE SCALE GENOMIC DNA]</scope>
    <source>
        <strain evidence="2">NAU3</strain>
        <tissue evidence="2">Gut</tissue>
    </source>
</reference>
<dbReference type="EMBL" id="JARBJD010000018">
    <property type="protein sequence ID" value="KAK2961111.1"/>
    <property type="molecule type" value="Genomic_DNA"/>
</dbReference>
<gene>
    <name evidence="2" type="ORF">BLNAU_3879</name>
</gene>
<feature type="compositionally biased region" description="Polar residues" evidence="1">
    <location>
        <begin position="344"/>
        <end position="361"/>
    </location>
</feature>
<evidence type="ECO:0000313" key="3">
    <source>
        <dbReference type="Proteomes" id="UP001281761"/>
    </source>
</evidence>
<feature type="region of interest" description="Disordered" evidence="1">
    <location>
        <begin position="326"/>
        <end position="361"/>
    </location>
</feature>
<proteinExistence type="predicted"/>
<dbReference type="Gene3D" id="2.60.200.20">
    <property type="match status" value="1"/>
</dbReference>
<evidence type="ECO:0000313" key="2">
    <source>
        <dbReference type="EMBL" id="KAK2961111.1"/>
    </source>
</evidence>
<comment type="caution">
    <text evidence="2">The sequence shown here is derived from an EMBL/GenBank/DDBJ whole genome shotgun (WGS) entry which is preliminary data.</text>
</comment>
<evidence type="ECO:0000256" key="1">
    <source>
        <dbReference type="SAM" id="MobiDB-lite"/>
    </source>
</evidence>
<name>A0ABQ9YBF9_9EUKA</name>
<organism evidence="2 3">
    <name type="scientific">Blattamonas nauphoetae</name>
    <dbReference type="NCBI Taxonomy" id="2049346"/>
    <lineage>
        <taxon>Eukaryota</taxon>
        <taxon>Metamonada</taxon>
        <taxon>Preaxostyla</taxon>
        <taxon>Oxymonadida</taxon>
        <taxon>Blattamonas</taxon>
    </lineage>
</organism>
<keyword evidence="3" id="KW-1185">Reference proteome</keyword>
<evidence type="ECO:0008006" key="4">
    <source>
        <dbReference type="Google" id="ProtNLM"/>
    </source>
</evidence>
<sequence>MTVHSSSADDEHTFFISESDTLKVSVEPIGDSRVMVNGEWVNSNLHELEVGDRLILGQSFVLKYTHYARAKAEGKIGQENTVDAAEETDLIRAEMAVARGSCQSVQEWLNKEKAMSWLMHADEVIDEANELAEAMGRKINFGMDIVQEKNTVNVRVNSFEHGGTQEWDLNRMVGTVTLDLAGLMLAGAARQTLYIREDGKERGRVLGCVKVALTLKLRQGSAERLKLGGGNASVAAFVQCPTIAPTSDTFVEVEVEPTENEVKGETADGLQLGPIAVKQKVKLAKVVDSGAILDKHVQVSFEVKAIEFNDISPFYHGNVVTWQFPSEDEESNTSVSQKGEKKSPLSTILSPFSKTLSQNNS</sequence>